<evidence type="ECO:0000313" key="2">
    <source>
        <dbReference type="EnsemblMetazoa" id="GBRI019520-PA"/>
    </source>
</evidence>
<dbReference type="Proteomes" id="UP000091820">
    <property type="component" value="Unassembled WGS sequence"/>
</dbReference>
<keyword evidence="3" id="KW-1185">Reference proteome</keyword>
<keyword evidence="1" id="KW-0472">Membrane</keyword>
<keyword evidence="1" id="KW-1133">Transmembrane helix</keyword>
<accession>A0A1A9WH45</accession>
<feature type="transmembrane region" description="Helical" evidence="1">
    <location>
        <begin position="93"/>
        <end position="108"/>
    </location>
</feature>
<sequence length="139" mass="15904">MKELITSLDNVLINPLINVTELTSFIALSIYDILQTYRQYAIVKALNNLFYQDVDDFVSQRTRSMHQLVYALFMILLINKFDINAFLSPLANALFVFVFNNTLSNAFIKKFNKAKFSTPEIHPAMDPSTIICRLEAGTD</sequence>
<reference evidence="3" key="1">
    <citation type="submission" date="2014-03" db="EMBL/GenBank/DDBJ databases">
        <authorList>
            <person name="Aksoy S."/>
            <person name="Warren W."/>
            <person name="Wilson R.K."/>
        </authorList>
    </citation>
    <scope>NUCLEOTIDE SEQUENCE [LARGE SCALE GENOMIC DNA]</scope>
    <source>
        <strain evidence="3">IAEA</strain>
    </source>
</reference>
<evidence type="ECO:0000256" key="1">
    <source>
        <dbReference type="SAM" id="Phobius"/>
    </source>
</evidence>
<dbReference type="VEuPathDB" id="VectorBase:GBRI019520"/>
<reference evidence="2" key="2">
    <citation type="submission" date="2020-05" db="UniProtKB">
        <authorList>
            <consortium name="EnsemblMetazoa"/>
        </authorList>
    </citation>
    <scope>IDENTIFICATION</scope>
    <source>
        <strain evidence="2">IAEA</strain>
    </source>
</reference>
<feature type="transmembrane region" description="Helical" evidence="1">
    <location>
        <begin position="12"/>
        <end position="34"/>
    </location>
</feature>
<dbReference type="AlphaFoldDB" id="A0A1A9WH45"/>
<dbReference type="EnsemblMetazoa" id="GBRI019520-RA">
    <property type="protein sequence ID" value="GBRI019520-PA"/>
    <property type="gene ID" value="GBRI019520"/>
</dbReference>
<protein>
    <submittedName>
        <fullName evidence="2">Uncharacterized protein</fullName>
    </submittedName>
</protein>
<organism evidence="2 3">
    <name type="scientific">Glossina brevipalpis</name>
    <dbReference type="NCBI Taxonomy" id="37001"/>
    <lineage>
        <taxon>Eukaryota</taxon>
        <taxon>Metazoa</taxon>
        <taxon>Ecdysozoa</taxon>
        <taxon>Arthropoda</taxon>
        <taxon>Hexapoda</taxon>
        <taxon>Insecta</taxon>
        <taxon>Pterygota</taxon>
        <taxon>Neoptera</taxon>
        <taxon>Endopterygota</taxon>
        <taxon>Diptera</taxon>
        <taxon>Brachycera</taxon>
        <taxon>Muscomorpha</taxon>
        <taxon>Hippoboscoidea</taxon>
        <taxon>Glossinidae</taxon>
        <taxon>Glossina</taxon>
    </lineage>
</organism>
<proteinExistence type="predicted"/>
<evidence type="ECO:0000313" key="3">
    <source>
        <dbReference type="Proteomes" id="UP000091820"/>
    </source>
</evidence>
<name>A0A1A9WH45_9MUSC</name>
<keyword evidence="1" id="KW-0812">Transmembrane</keyword>